<keyword evidence="3" id="KW-1003">Cell membrane</keyword>
<evidence type="ECO:0000313" key="9">
    <source>
        <dbReference type="EMBL" id="MBW6399257.1"/>
    </source>
</evidence>
<keyword evidence="2 7" id="KW-0813">Transport</keyword>
<dbReference type="PROSITE" id="PS50928">
    <property type="entry name" value="ABC_TM1"/>
    <property type="match status" value="1"/>
</dbReference>
<evidence type="ECO:0000256" key="6">
    <source>
        <dbReference type="ARBA" id="ARBA00023136"/>
    </source>
</evidence>
<evidence type="ECO:0000259" key="8">
    <source>
        <dbReference type="PROSITE" id="PS50928"/>
    </source>
</evidence>
<name>A0ABS7ABV9_9PROT</name>
<evidence type="ECO:0000256" key="3">
    <source>
        <dbReference type="ARBA" id="ARBA00022475"/>
    </source>
</evidence>
<evidence type="ECO:0000256" key="5">
    <source>
        <dbReference type="ARBA" id="ARBA00022989"/>
    </source>
</evidence>
<dbReference type="EMBL" id="JAHYBZ010000005">
    <property type="protein sequence ID" value="MBW6399257.1"/>
    <property type="molecule type" value="Genomic_DNA"/>
</dbReference>
<sequence length="315" mass="34112">MLRLLLDRLVFSVLTLLAVGLCLFVLTRSIAGTPARIVLGNEATADQIAAFDAEHGLDQPVFTQYLRWVGSIAGHLDFGRSLLTGKPVTETLAESMPITLQIVGFAFLFAVAVALPLGIVSACYPGSLADHVTRIVSVLGVSMPGFWLGLMLIRFPAVEFGWFPPGGYVPVSEGWGPHLQSLVLPSFTLGIYYIAILSRMTRSGLLEVRGLDYIRTARAMGIGRGRMLVYALKNALVPVVSVAAMAFGYMFGWALIVEYLFNLPGMSNGLLTAITSRDYTLVQAIVLVFTMLFILSNLVADLINAMLNPRLGVAR</sequence>
<keyword evidence="4 7" id="KW-0812">Transmembrane</keyword>
<organism evidence="9 10">
    <name type="scientific">Roseomonas alba</name>
    <dbReference type="NCBI Taxonomy" id="2846776"/>
    <lineage>
        <taxon>Bacteria</taxon>
        <taxon>Pseudomonadati</taxon>
        <taxon>Pseudomonadota</taxon>
        <taxon>Alphaproteobacteria</taxon>
        <taxon>Acetobacterales</taxon>
        <taxon>Roseomonadaceae</taxon>
        <taxon>Roseomonas</taxon>
    </lineage>
</organism>
<evidence type="ECO:0000256" key="2">
    <source>
        <dbReference type="ARBA" id="ARBA00022448"/>
    </source>
</evidence>
<feature type="transmembrane region" description="Helical" evidence="7">
    <location>
        <begin position="136"/>
        <end position="155"/>
    </location>
</feature>
<keyword evidence="10" id="KW-1185">Reference proteome</keyword>
<feature type="transmembrane region" description="Helical" evidence="7">
    <location>
        <begin position="281"/>
        <end position="300"/>
    </location>
</feature>
<comment type="caution">
    <text evidence="9">The sequence shown here is derived from an EMBL/GenBank/DDBJ whole genome shotgun (WGS) entry which is preliminary data.</text>
</comment>
<evidence type="ECO:0000313" key="10">
    <source>
        <dbReference type="Proteomes" id="UP001196565"/>
    </source>
</evidence>
<dbReference type="PANTHER" id="PTHR43163:SF6">
    <property type="entry name" value="DIPEPTIDE TRANSPORT SYSTEM PERMEASE PROTEIN DPPB-RELATED"/>
    <property type="match status" value="1"/>
</dbReference>
<dbReference type="CDD" id="cd06261">
    <property type="entry name" value="TM_PBP2"/>
    <property type="match status" value="1"/>
</dbReference>
<dbReference type="PANTHER" id="PTHR43163">
    <property type="entry name" value="DIPEPTIDE TRANSPORT SYSTEM PERMEASE PROTEIN DPPB-RELATED"/>
    <property type="match status" value="1"/>
</dbReference>
<dbReference type="SUPFAM" id="SSF161098">
    <property type="entry name" value="MetI-like"/>
    <property type="match status" value="1"/>
</dbReference>
<dbReference type="Pfam" id="PF19300">
    <property type="entry name" value="BPD_transp_1_N"/>
    <property type="match status" value="1"/>
</dbReference>
<comment type="similarity">
    <text evidence="7">Belongs to the binding-protein-dependent transport system permease family.</text>
</comment>
<feature type="transmembrane region" description="Helical" evidence="7">
    <location>
        <begin position="102"/>
        <end position="124"/>
    </location>
</feature>
<dbReference type="InterPro" id="IPR045621">
    <property type="entry name" value="BPD_transp_1_N"/>
</dbReference>
<feature type="transmembrane region" description="Helical" evidence="7">
    <location>
        <begin position="235"/>
        <end position="261"/>
    </location>
</feature>
<protein>
    <submittedName>
        <fullName evidence="9">ABC transporter permease</fullName>
    </submittedName>
</protein>
<feature type="domain" description="ABC transmembrane type-1" evidence="8">
    <location>
        <begin position="96"/>
        <end position="300"/>
    </location>
</feature>
<keyword evidence="5 7" id="KW-1133">Transmembrane helix</keyword>
<dbReference type="Gene3D" id="1.10.3720.10">
    <property type="entry name" value="MetI-like"/>
    <property type="match status" value="1"/>
</dbReference>
<dbReference type="RefSeq" id="WP_219763870.1">
    <property type="nucleotide sequence ID" value="NZ_JAHYBZ010000005.1"/>
</dbReference>
<reference evidence="9 10" key="1">
    <citation type="submission" date="2021-07" db="EMBL/GenBank/DDBJ databases">
        <authorList>
            <person name="So Y."/>
        </authorList>
    </citation>
    <scope>NUCLEOTIDE SEQUENCE [LARGE SCALE GENOMIC DNA]</scope>
    <source>
        <strain evidence="9 10">HJA6</strain>
    </source>
</reference>
<evidence type="ECO:0000256" key="7">
    <source>
        <dbReference type="RuleBase" id="RU363032"/>
    </source>
</evidence>
<evidence type="ECO:0000256" key="1">
    <source>
        <dbReference type="ARBA" id="ARBA00004651"/>
    </source>
</evidence>
<gene>
    <name evidence="9" type="ORF">KPL78_15450</name>
</gene>
<dbReference type="Pfam" id="PF00528">
    <property type="entry name" value="BPD_transp_1"/>
    <property type="match status" value="1"/>
</dbReference>
<proteinExistence type="inferred from homology"/>
<keyword evidence="6 7" id="KW-0472">Membrane</keyword>
<dbReference type="InterPro" id="IPR000515">
    <property type="entry name" value="MetI-like"/>
</dbReference>
<feature type="transmembrane region" description="Helical" evidence="7">
    <location>
        <begin position="175"/>
        <end position="195"/>
    </location>
</feature>
<evidence type="ECO:0000256" key="4">
    <source>
        <dbReference type="ARBA" id="ARBA00022692"/>
    </source>
</evidence>
<dbReference type="InterPro" id="IPR035906">
    <property type="entry name" value="MetI-like_sf"/>
</dbReference>
<dbReference type="Proteomes" id="UP001196565">
    <property type="component" value="Unassembled WGS sequence"/>
</dbReference>
<accession>A0ABS7ABV9</accession>
<comment type="subcellular location">
    <subcellularLocation>
        <location evidence="1 7">Cell membrane</location>
        <topology evidence="1 7">Multi-pass membrane protein</topology>
    </subcellularLocation>
</comment>